<evidence type="ECO:0000313" key="4">
    <source>
        <dbReference type="Proteomes" id="UP000184389"/>
    </source>
</evidence>
<organism evidence="3 4">
    <name type="scientific">Sporanaerobacter acetigenes DSM 13106</name>
    <dbReference type="NCBI Taxonomy" id="1123281"/>
    <lineage>
        <taxon>Bacteria</taxon>
        <taxon>Bacillati</taxon>
        <taxon>Bacillota</taxon>
        <taxon>Tissierellia</taxon>
        <taxon>Tissierellales</taxon>
        <taxon>Sporanaerobacteraceae</taxon>
        <taxon>Sporanaerobacter</taxon>
    </lineage>
</organism>
<dbReference type="SUPFAM" id="SSF52540">
    <property type="entry name" value="P-loop containing nucleoside triphosphate hydrolases"/>
    <property type="match status" value="1"/>
</dbReference>
<dbReference type="InterPro" id="IPR006321">
    <property type="entry name" value="PilT/PilU"/>
</dbReference>
<dbReference type="Pfam" id="PF00437">
    <property type="entry name" value="T2SSE"/>
    <property type="match status" value="1"/>
</dbReference>
<comment type="similarity">
    <text evidence="1">Belongs to the GSP E family.</text>
</comment>
<dbReference type="InterPro" id="IPR027417">
    <property type="entry name" value="P-loop_NTPase"/>
</dbReference>
<name>A0A1M5TWV9_9FIRM</name>
<dbReference type="RefSeq" id="WP_072743023.1">
    <property type="nucleotide sequence ID" value="NZ_FQXR01000003.1"/>
</dbReference>
<dbReference type="Proteomes" id="UP000184389">
    <property type="component" value="Unassembled WGS sequence"/>
</dbReference>
<dbReference type="NCBIfam" id="TIGR01420">
    <property type="entry name" value="pilT_fam"/>
    <property type="match status" value="1"/>
</dbReference>
<dbReference type="PANTHER" id="PTHR30486">
    <property type="entry name" value="TWITCHING MOTILITY PROTEIN PILT"/>
    <property type="match status" value="1"/>
</dbReference>
<dbReference type="STRING" id="1123281.SAMN02745180_00457"/>
<dbReference type="CDD" id="cd01131">
    <property type="entry name" value="PilT"/>
    <property type="match status" value="1"/>
</dbReference>
<reference evidence="3 4" key="1">
    <citation type="submission" date="2016-11" db="EMBL/GenBank/DDBJ databases">
        <authorList>
            <person name="Jaros S."/>
            <person name="Januszkiewicz K."/>
            <person name="Wedrychowicz H."/>
        </authorList>
    </citation>
    <scope>NUCLEOTIDE SEQUENCE [LARGE SCALE GENOMIC DNA]</scope>
    <source>
        <strain evidence="3 4">DSM 13106</strain>
    </source>
</reference>
<keyword evidence="4" id="KW-1185">Reference proteome</keyword>
<dbReference type="SMART" id="SM00382">
    <property type="entry name" value="AAA"/>
    <property type="match status" value="1"/>
</dbReference>
<dbReference type="GO" id="GO:0005524">
    <property type="term" value="F:ATP binding"/>
    <property type="evidence" value="ECO:0007669"/>
    <property type="project" value="InterPro"/>
</dbReference>
<evidence type="ECO:0000256" key="1">
    <source>
        <dbReference type="ARBA" id="ARBA00006611"/>
    </source>
</evidence>
<dbReference type="InterPro" id="IPR050921">
    <property type="entry name" value="T4SS_GSP_E_ATPase"/>
</dbReference>
<dbReference type="GO" id="GO:0016887">
    <property type="term" value="F:ATP hydrolysis activity"/>
    <property type="evidence" value="ECO:0007669"/>
    <property type="project" value="InterPro"/>
</dbReference>
<evidence type="ECO:0000259" key="2">
    <source>
        <dbReference type="PROSITE" id="PS00662"/>
    </source>
</evidence>
<dbReference type="OrthoDB" id="9808272at2"/>
<dbReference type="PROSITE" id="PS00662">
    <property type="entry name" value="T2SP_E"/>
    <property type="match status" value="1"/>
</dbReference>
<feature type="domain" description="Bacterial type II secretion system protein E" evidence="2">
    <location>
        <begin position="193"/>
        <end position="207"/>
    </location>
</feature>
<protein>
    <submittedName>
        <fullName evidence="3">Twitching motility protein PilT</fullName>
    </submittedName>
</protein>
<dbReference type="AlphaFoldDB" id="A0A1M5TWV9"/>
<evidence type="ECO:0000313" key="3">
    <source>
        <dbReference type="EMBL" id="SHH55305.1"/>
    </source>
</evidence>
<dbReference type="Gene3D" id="3.40.50.300">
    <property type="entry name" value="P-loop containing nucleotide triphosphate hydrolases"/>
    <property type="match status" value="1"/>
</dbReference>
<proteinExistence type="inferred from homology"/>
<dbReference type="Gene3D" id="3.30.450.90">
    <property type="match status" value="1"/>
</dbReference>
<dbReference type="InterPro" id="IPR003593">
    <property type="entry name" value="AAA+_ATPase"/>
</dbReference>
<dbReference type="EMBL" id="FQXR01000003">
    <property type="protein sequence ID" value="SHH55305.1"/>
    <property type="molecule type" value="Genomic_DNA"/>
</dbReference>
<accession>A0A1M5TWV9</accession>
<gene>
    <name evidence="3" type="ORF">SAMN02745180_00457</name>
</gene>
<sequence length="350" mass="39013">MELLDLIKIGTEKNASDIHLTVGVPPIFRINGSLIKYGEETLKPEDTKKLVQEILNERQFEELDKNGEIDTSFSNPGVGRFRVNAYKQRGSYGAALRIISLKIPTMEELRLPKSASDLARQPRGLVLVTGPTGSGKSTTLASMIDLINHERSCHILTLEDPIEYLHKHDKSIVNQREIGSDSHSFSNALRAALRQDPDVILVGEMRDLETIGIALTAAETGHLVFSTLHTLGAAKTIDRIIDVFPPHQQQQIRIQFASTIQGIISQQLLQKTDGSGRVAAFEVMIATPAIRNLIREEKSYQIDTAIQTGAKYGMETMDNSILEYYKKGMISRETALNQAFNVELMKRYVI</sequence>
<dbReference type="InterPro" id="IPR001482">
    <property type="entry name" value="T2SS/T4SS_dom"/>
</dbReference>